<proteinExistence type="inferred from homology"/>
<organism evidence="6 7">
    <name type="scientific">Novipirellula herctigrandis</name>
    <dbReference type="NCBI Taxonomy" id="2527986"/>
    <lineage>
        <taxon>Bacteria</taxon>
        <taxon>Pseudomonadati</taxon>
        <taxon>Planctomycetota</taxon>
        <taxon>Planctomycetia</taxon>
        <taxon>Pirellulales</taxon>
        <taxon>Pirellulaceae</taxon>
        <taxon>Novipirellula</taxon>
    </lineage>
</organism>
<dbReference type="SUPFAM" id="SSF53474">
    <property type="entry name" value="alpha/beta-Hydrolases"/>
    <property type="match status" value="1"/>
</dbReference>
<dbReference type="OrthoDB" id="265201at2"/>
<name>A0A5C5Z1Y0_9BACT</name>
<feature type="chain" id="PRO_5023111597" evidence="4">
    <location>
        <begin position="22"/>
        <end position="339"/>
    </location>
</feature>
<feature type="domain" description="BD-FAE-like" evidence="5">
    <location>
        <begin position="82"/>
        <end position="277"/>
    </location>
</feature>
<feature type="compositionally biased region" description="Low complexity" evidence="3">
    <location>
        <begin position="38"/>
        <end position="47"/>
    </location>
</feature>
<dbReference type="EMBL" id="SJPJ01000001">
    <property type="protein sequence ID" value="TWT81324.1"/>
    <property type="molecule type" value="Genomic_DNA"/>
</dbReference>
<accession>A0A5C5Z1Y0</accession>
<evidence type="ECO:0000256" key="2">
    <source>
        <dbReference type="ARBA" id="ARBA00022801"/>
    </source>
</evidence>
<evidence type="ECO:0000259" key="5">
    <source>
        <dbReference type="Pfam" id="PF20434"/>
    </source>
</evidence>
<dbReference type="InterPro" id="IPR029058">
    <property type="entry name" value="AB_hydrolase_fold"/>
</dbReference>
<evidence type="ECO:0000313" key="6">
    <source>
        <dbReference type="EMBL" id="TWT81324.1"/>
    </source>
</evidence>
<dbReference type="Proteomes" id="UP000315010">
    <property type="component" value="Unassembled WGS sequence"/>
</dbReference>
<dbReference type="InterPro" id="IPR049492">
    <property type="entry name" value="BD-FAE-like_dom"/>
</dbReference>
<comment type="similarity">
    <text evidence="1">Belongs to the 'GDXG' lipolytic enzyme family.</text>
</comment>
<dbReference type="InterPro" id="IPR050300">
    <property type="entry name" value="GDXG_lipolytic_enzyme"/>
</dbReference>
<evidence type="ECO:0000313" key="7">
    <source>
        <dbReference type="Proteomes" id="UP000315010"/>
    </source>
</evidence>
<dbReference type="Pfam" id="PF20434">
    <property type="entry name" value="BD-FAE"/>
    <property type="match status" value="1"/>
</dbReference>
<dbReference type="Gene3D" id="3.40.50.1820">
    <property type="entry name" value="alpha/beta hydrolase"/>
    <property type="match status" value="1"/>
</dbReference>
<keyword evidence="2 6" id="KW-0378">Hydrolase</keyword>
<dbReference type="RefSeq" id="WP_146397190.1">
    <property type="nucleotide sequence ID" value="NZ_SJPJ01000001.1"/>
</dbReference>
<keyword evidence="4" id="KW-0732">Signal</keyword>
<dbReference type="GO" id="GO:0004806">
    <property type="term" value="F:triacylglycerol lipase activity"/>
    <property type="evidence" value="ECO:0007669"/>
    <property type="project" value="TreeGrafter"/>
</dbReference>
<keyword evidence="7" id="KW-1185">Reference proteome</keyword>
<evidence type="ECO:0000256" key="4">
    <source>
        <dbReference type="SAM" id="SignalP"/>
    </source>
</evidence>
<comment type="caution">
    <text evidence="6">The sequence shown here is derived from an EMBL/GenBank/DDBJ whole genome shotgun (WGS) entry which is preliminary data.</text>
</comment>
<evidence type="ECO:0000256" key="1">
    <source>
        <dbReference type="ARBA" id="ARBA00010515"/>
    </source>
</evidence>
<dbReference type="AlphaFoldDB" id="A0A5C5Z1Y0"/>
<sequence precursor="true">MRSHITCCLAAVLAIASPAFAASPAFCQDKPNVATPVKPSAKQTSTKSTKKPDVYDASVPKPTQSLVRYGDHQRHVLDFWKADSDKPTPLVFIIHGGGWQGGTKERANRFADVAQLLNAGISVTSLNYRYVRQAAEQGIEPPVKAPLHDAARALQFVRSKATAWNIDKNRIGAAGGSAGACSSLWIAFHDDLADPKSTDPVARESTRLWCAAVIGAQTTLDPKQMKQWTPNSKYGGHAFGLPNFTAFLDGREKILPWIAEYSPYALVSADDPPVYLLYKTPPAIGEPQKDPTHTSNFGVKLQEHCKAIGVTCELVYPGAPDVKHTTTTDYLIAMLKDKN</sequence>
<feature type="signal peptide" evidence="4">
    <location>
        <begin position="1"/>
        <end position="21"/>
    </location>
</feature>
<protein>
    <submittedName>
        <fullName evidence="6">Alpha/beta hydrolase fold protein</fullName>
    </submittedName>
</protein>
<feature type="region of interest" description="Disordered" evidence="3">
    <location>
        <begin position="33"/>
        <end position="59"/>
    </location>
</feature>
<dbReference type="PANTHER" id="PTHR48081:SF30">
    <property type="entry name" value="ACETYL-HYDROLASE LIPR-RELATED"/>
    <property type="match status" value="1"/>
</dbReference>
<gene>
    <name evidence="6" type="ORF">CA13_27760</name>
</gene>
<evidence type="ECO:0000256" key="3">
    <source>
        <dbReference type="SAM" id="MobiDB-lite"/>
    </source>
</evidence>
<dbReference type="PANTHER" id="PTHR48081">
    <property type="entry name" value="AB HYDROLASE SUPERFAMILY PROTEIN C4A8.06C"/>
    <property type="match status" value="1"/>
</dbReference>
<reference evidence="6 7" key="1">
    <citation type="submission" date="2019-02" db="EMBL/GenBank/DDBJ databases">
        <title>Deep-cultivation of Planctomycetes and their phenomic and genomic characterization uncovers novel biology.</title>
        <authorList>
            <person name="Wiegand S."/>
            <person name="Jogler M."/>
            <person name="Boedeker C."/>
            <person name="Pinto D."/>
            <person name="Vollmers J."/>
            <person name="Rivas-Marin E."/>
            <person name="Kohn T."/>
            <person name="Peeters S.H."/>
            <person name="Heuer A."/>
            <person name="Rast P."/>
            <person name="Oberbeckmann S."/>
            <person name="Bunk B."/>
            <person name="Jeske O."/>
            <person name="Meyerdierks A."/>
            <person name="Storesund J.E."/>
            <person name="Kallscheuer N."/>
            <person name="Luecker S."/>
            <person name="Lage O.M."/>
            <person name="Pohl T."/>
            <person name="Merkel B.J."/>
            <person name="Hornburger P."/>
            <person name="Mueller R.-W."/>
            <person name="Bruemmer F."/>
            <person name="Labrenz M."/>
            <person name="Spormann A.M."/>
            <person name="Op Den Camp H."/>
            <person name="Overmann J."/>
            <person name="Amann R."/>
            <person name="Jetten M.S.M."/>
            <person name="Mascher T."/>
            <person name="Medema M.H."/>
            <person name="Devos D.P."/>
            <person name="Kaster A.-K."/>
            <person name="Ovreas L."/>
            <person name="Rohde M."/>
            <person name="Galperin M.Y."/>
            <person name="Jogler C."/>
        </authorList>
    </citation>
    <scope>NUCLEOTIDE SEQUENCE [LARGE SCALE GENOMIC DNA]</scope>
    <source>
        <strain evidence="6 7">CA13</strain>
    </source>
</reference>